<reference evidence="4" key="1">
    <citation type="journal article" date="2023" name="DNA Res.">
        <title>Chromosome-level genome assembly of Phrynocephalus forsythii using third-generation DNA sequencing and Hi-C analysis.</title>
        <authorList>
            <person name="Qi Y."/>
            <person name="Zhao W."/>
            <person name="Zhao Y."/>
            <person name="Niu C."/>
            <person name="Cao S."/>
            <person name="Zhang Y."/>
        </authorList>
    </citation>
    <scope>NUCLEOTIDE SEQUENCE</scope>
    <source>
        <tissue evidence="4">Muscle</tissue>
    </source>
</reference>
<dbReference type="PROSITE" id="PS50309">
    <property type="entry name" value="DC"/>
    <property type="match status" value="2"/>
</dbReference>
<dbReference type="AlphaFoldDB" id="A0A9Q0X6V4"/>
<feature type="region of interest" description="Disordered" evidence="2">
    <location>
        <begin position="100"/>
        <end position="123"/>
    </location>
</feature>
<evidence type="ECO:0000313" key="5">
    <source>
        <dbReference type="Proteomes" id="UP001142489"/>
    </source>
</evidence>
<feature type="compositionally biased region" description="Pro residues" evidence="2">
    <location>
        <begin position="409"/>
        <end position="420"/>
    </location>
</feature>
<dbReference type="GO" id="GO:0005815">
    <property type="term" value="C:microtubule organizing center"/>
    <property type="evidence" value="ECO:0007669"/>
    <property type="project" value="TreeGrafter"/>
</dbReference>
<evidence type="ECO:0000256" key="2">
    <source>
        <dbReference type="SAM" id="MobiDB-lite"/>
    </source>
</evidence>
<organism evidence="4 5">
    <name type="scientific">Phrynocephalus forsythii</name>
    <dbReference type="NCBI Taxonomy" id="171643"/>
    <lineage>
        <taxon>Eukaryota</taxon>
        <taxon>Metazoa</taxon>
        <taxon>Chordata</taxon>
        <taxon>Craniata</taxon>
        <taxon>Vertebrata</taxon>
        <taxon>Euteleostomi</taxon>
        <taxon>Lepidosauria</taxon>
        <taxon>Squamata</taxon>
        <taxon>Bifurcata</taxon>
        <taxon>Unidentata</taxon>
        <taxon>Episquamata</taxon>
        <taxon>Toxicofera</taxon>
        <taxon>Iguania</taxon>
        <taxon>Acrodonta</taxon>
        <taxon>Agamidae</taxon>
        <taxon>Agaminae</taxon>
        <taxon>Phrynocephalus</taxon>
    </lineage>
</organism>
<dbReference type="Gene3D" id="3.10.20.230">
    <property type="entry name" value="Doublecortin domain"/>
    <property type="match status" value="2"/>
</dbReference>
<protein>
    <recommendedName>
        <fullName evidence="3">Doublecortin domain-containing protein</fullName>
    </recommendedName>
</protein>
<dbReference type="OrthoDB" id="1738954at2759"/>
<name>A0A9Q0X6V4_9SAUR</name>
<feature type="compositionally biased region" description="Basic and acidic residues" evidence="2">
    <location>
        <begin position="366"/>
        <end position="377"/>
    </location>
</feature>
<keyword evidence="5" id="KW-1185">Reference proteome</keyword>
<dbReference type="PANTHER" id="PTHR23004">
    <property type="entry name" value="DOUBLECORTIN DOMAIN CONTAINING 2"/>
    <property type="match status" value="1"/>
</dbReference>
<dbReference type="GO" id="GO:0035556">
    <property type="term" value="P:intracellular signal transduction"/>
    <property type="evidence" value="ECO:0007669"/>
    <property type="project" value="InterPro"/>
</dbReference>
<comment type="caution">
    <text evidence="4">The sequence shown here is derived from an EMBL/GenBank/DDBJ whole genome shotgun (WGS) entry which is preliminary data.</text>
</comment>
<evidence type="ECO:0000313" key="4">
    <source>
        <dbReference type="EMBL" id="KAJ7304417.1"/>
    </source>
</evidence>
<dbReference type="SMART" id="SM00537">
    <property type="entry name" value="DCX"/>
    <property type="match status" value="2"/>
</dbReference>
<dbReference type="SUPFAM" id="SSF89837">
    <property type="entry name" value="Doublecortin (DC)"/>
    <property type="match status" value="2"/>
</dbReference>
<feature type="region of interest" description="Disordered" evidence="2">
    <location>
        <begin position="317"/>
        <end position="428"/>
    </location>
</feature>
<dbReference type="Proteomes" id="UP001142489">
    <property type="component" value="Unassembled WGS sequence"/>
</dbReference>
<dbReference type="PANTHER" id="PTHR23004:SF10">
    <property type="entry name" value="DOUBLECORTIN DOMAIN-CONTAINING PROTEIN 2B"/>
    <property type="match status" value="1"/>
</dbReference>
<sequence>MSSRAVAVAPPAKNVVVYRNGDPFFRGRKFVVSQRRFLTFEAFLNEVTGTIQAPVAVRNIYTPRHGHRVAALDELQNGQQYVAAGFERFKRLNYLNPKMKPRSRKWKKDGAPTYAGTSQRTPVSASARRPASLPCIIHVFRNGDLLSPPFRAVLSHRTLQDWNALLRCLSEKTQLHNGAVRKLCTLNGEVVSRGEDLVSGNYYVAVGLEKYQNLPYFELLVPPKTVRRPFRNLPNPRRRSQNQEFGQLYLSRQEGSSDSALLEPPQQLNVRKVQSTGVLQVENNGLGSSLVAAPKQARKQPLTETQPSVFHAKPAQAEVAKPNPRHDSYRDEDSVYPTKGPRKETAGAQEIVEDEETQVDLPIDQRAAETVEEEVKPKMKVKPLRKVDEADKLQKVHPIWPSAGDPGQEAPPKPHFPPAWRPTARAEK</sequence>
<gene>
    <name evidence="4" type="ORF">JRQ81_011974</name>
</gene>
<feature type="domain" description="Doublecortin" evidence="3">
    <location>
        <begin position="13"/>
        <end position="95"/>
    </location>
</feature>
<feature type="compositionally biased region" description="Basic and acidic residues" evidence="2">
    <location>
        <begin position="385"/>
        <end position="394"/>
    </location>
</feature>
<dbReference type="FunFam" id="3.10.20.230:FF:000011">
    <property type="entry name" value="Doublecortin domain containing 2B"/>
    <property type="match status" value="1"/>
</dbReference>
<dbReference type="FunFam" id="3.10.20.230:FF:000004">
    <property type="entry name" value="Doublecortin domain containing 2"/>
    <property type="match status" value="1"/>
</dbReference>
<feature type="domain" description="Doublecortin" evidence="3">
    <location>
        <begin position="135"/>
        <end position="217"/>
    </location>
</feature>
<accession>A0A9Q0X6V4</accession>
<dbReference type="InterPro" id="IPR003533">
    <property type="entry name" value="Doublecortin_dom"/>
</dbReference>
<dbReference type="GO" id="GO:0005874">
    <property type="term" value="C:microtubule"/>
    <property type="evidence" value="ECO:0007669"/>
    <property type="project" value="TreeGrafter"/>
</dbReference>
<keyword evidence="1" id="KW-0677">Repeat</keyword>
<evidence type="ECO:0000256" key="1">
    <source>
        <dbReference type="ARBA" id="ARBA00022737"/>
    </source>
</evidence>
<evidence type="ECO:0000259" key="3">
    <source>
        <dbReference type="PROSITE" id="PS50309"/>
    </source>
</evidence>
<dbReference type="InterPro" id="IPR036572">
    <property type="entry name" value="Doublecortin_dom_sf"/>
</dbReference>
<dbReference type="EMBL" id="JAPFRF010000023">
    <property type="protein sequence ID" value="KAJ7304417.1"/>
    <property type="molecule type" value="Genomic_DNA"/>
</dbReference>
<dbReference type="Pfam" id="PF03607">
    <property type="entry name" value="DCX"/>
    <property type="match status" value="2"/>
</dbReference>
<proteinExistence type="predicted"/>
<feature type="compositionally biased region" description="Basic and acidic residues" evidence="2">
    <location>
        <begin position="324"/>
        <end position="333"/>
    </location>
</feature>